<evidence type="ECO:0000313" key="2">
    <source>
        <dbReference type="Proteomes" id="UP000054937"/>
    </source>
</evidence>
<accession>A0A0V0QRN5</accession>
<keyword evidence="2" id="KW-1185">Reference proteome</keyword>
<dbReference type="Proteomes" id="UP000054937">
    <property type="component" value="Unassembled WGS sequence"/>
</dbReference>
<reference evidence="1 2" key="1">
    <citation type="journal article" date="2015" name="Sci. Rep.">
        <title>Genome of the facultative scuticociliatosis pathogen Pseudocohnilembus persalinus provides insight into its virulence through horizontal gene transfer.</title>
        <authorList>
            <person name="Xiong J."/>
            <person name="Wang G."/>
            <person name="Cheng J."/>
            <person name="Tian M."/>
            <person name="Pan X."/>
            <person name="Warren A."/>
            <person name="Jiang C."/>
            <person name="Yuan D."/>
            <person name="Miao W."/>
        </authorList>
    </citation>
    <scope>NUCLEOTIDE SEQUENCE [LARGE SCALE GENOMIC DNA]</scope>
    <source>
        <strain evidence="1">36N120E</strain>
    </source>
</reference>
<dbReference type="AlphaFoldDB" id="A0A0V0QRN5"/>
<proteinExistence type="predicted"/>
<dbReference type="EMBL" id="LDAU01000110">
    <property type="protein sequence ID" value="KRX04884.1"/>
    <property type="molecule type" value="Genomic_DNA"/>
</dbReference>
<name>A0A0V0QRN5_PSEPJ</name>
<dbReference type="InParanoid" id="A0A0V0QRN5"/>
<sequence>MLENKCGYHGQNFHFVLVDVIRYLCQIYHNQQRDERHSNYDFITQNKYIHNQYSQDFKELINSSQLNQNNDIQNEINVNIQNQQQLNNNNVNINQPYINTLNTNNENNDTLYSISDPISPLSQPIQQSINDQQLQNNYQKEETKYDNDIEIDKKEERYNSSKKNKKINLQQFDFVFLDLSILELIEKDIEKLLEDPNCQLFEKFLKINQIAPNFFMKDINLFLELVSFLNLEDLKKLLFKTVTEQKEQKYDFQDGKQNILITHFTQIFIEALKNHHKFILVQIFNIIENVAFTDYQIVKYFKSLLEELERIQHQEQIQEDKLIVFWDLFINLIQEVQLKSHEQYLESNKLTPQQQKLYQNKLKSQKKLGAMLINLIINVPNKFSQYMIPILKQIQNNYLEWYIKINLHNQLIQKNQLNNMAQNFKSWKDAGISFNNENQNKIFSNEMSKLFEDFAKKEKFVNVFVSL</sequence>
<gene>
    <name evidence="1" type="ORF">PPERSA_06518</name>
</gene>
<protein>
    <submittedName>
        <fullName evidence="1">Uncharacterized protein</fullName>
    </submittedName>
</protein>
<organism evidence="1 2">
    <name type="scientific">Pseudocohnilembus persalinus</name>
    <name type="common">Ciliate</name>
    <dbReference type="NCBI Taxonomy" id="266149"/>
    <lineage>
        <taxon>Eukaryota</taxon>
        <taxon>Sar</taxon>
        <taxon>Alveolata</taxon>
        <taxon>Ciliophora</taxon>
        <taxon>Intramacronucleata</taxon>
        <taxon>Oligohymenophorea</taxon>
        <taxon>Scuticociliatia</taxon>
        <taxon>Philasterida</taxon>
        <taxon>Pseudocohnilembidae</taxon>
        <taxon>Pseudocohnilembus</taxon>
    </lineage>
</organism>
<evidence type="ECO:0000313" key="1">
    <source>
        <dbReference type="EMBL" id="KRX04884.1"/>
    </source>
</evidence>
<comment type="caution">
    <text evidence="1">The sequence shown here is derived from an EMBL/GenBank/DDBJ whole genome shotgun (WGS) entry which is preliminary data.</text>
</comment>